<proteinExistence type="predicted"/>
<sequence>MSRHPNTVQLLKDNQIQYVVIGYLYDAQCGLYVRHAWGVKNNKIIDTSLNKWTTKGIEALTYYLLFKINKILGIIHKTFGPAALDLDPAKEYKFLMEKLGDKEKVKNCAIQNKHHILLKYVVYV</sequence>
<dbReference type="EMBL" id="JBJHZX010000002">
    <property type="protein sequence ID" value="MFL0194352.1"/>
    <property type="molecule type" value="Genomic_DNA"/>
</dbReference>
<comment type="caution">
    <text evidence="1">The sequence shown here is derived from an EMBL/GenBank/DDBJ whole genome shotgun (WGS) entry which is preliminary data.</text>
</comment>
<dbReference type="Proteomes" id="UP001623660">
    <property type="component" value="Unassembled WGS sequence"/>
</dbReference>
<name>A0ABW8SE97_9CLOT</name>
<keyword evidence="2" id="KW-1185">Reference proteome</keyword>
<gene>
    <name evidence="1" type="ORF">ACJDU8_01995</name>
</gene>
<organism evidence="1 2">
    <name type="scientific">Candidatus Clostridium eludens</name>
    <dbReference type="NCBI Taxonomy" id="3381663"/>
    <lineage>
        <taxon>Bacteria</taxon>
        <taxon>Bacillati</taxon>
        <taxon>Bacillota</taxon>
        <taxon>Clostridia</taxon>
        <taxon>Eubacteriales</taxon>
        <taxon>Clostridiaceae</taxon>
        <taxon>Clostridium</taxon>
    </lineage>
</organism>
<evidence type="ECO:0000313" key="2">
    <source>
        <dbReference type="Proteomes" id="UP001623660"/>
    </source>
</evidence>
<evidence type="ECO:0000313" key="1">
    <source>
        <dbReference type="EMBL" id="MFL0194352.1"/>
    </source>
</evidence>
<accession>A0ABW8SE97</accession>
<reference evidence="1 2" key="1">
    <citation type="submission" date="2024-11" db="EMBL/GenBank/DDBJ databases">
        <authorList>
            <person name="Heng Y.C."/>
            <person name="Lim A.C.H."/>
            <person name="Lee J.K.Y."/>
            <person name="Kittelmann S."/>
        </authorList>
    </citation>
    <scope>NUCLEOTIDE SEQUENCE [LARGE SCALE GENOMIC DNA]</scope>
    <source>
        <strain evidence="1 2">WILCCON 0269</strain>
    </source>
</reference>
<dbReference type="RefSeq" id="WP_406790471.1">
    <property type="nucleotide sequence ID" value="NZ_JBJHZX010000002.1"/>
</dbReference>
<protein>
    <submittedName>
        <fullName evidence="1">Uncharacterized protein</fullName>
    </submittedName>
</protein>